<feature type="transmembrane region" description="Helical" evidence="1">
    <location>
        <begin position="126"/>
        <end position="143"/>
    </location>
</feature>
<keyword evidence="1" id="KW-0812">Transmembrane</keyword>
<sequence length="144" mass="15681">MNRVFPHANIVAGVLVLIIGFIFHWVGQLISVLNWGFATRIGLQEKGGPPEYLVYERGTAVADAALGWIYGIAGVGLILDAPWGFKLAWFPGVVLIYHSISAWFWYGNQKRAGHALLSDAKRISWCLANFAAGVLAVAVAWNGT</sequence>
<accession>A0A0S8J7R2</accession>
<organism evidence="2 3">
    <name type="scientific">candidate division TA06 bacterium SM1_40</name>
    <dbReference type="NCBI Taxonomy" id="1703773"/>
    <lineage>
        <taxon>Bacteria</taxon>
        <taxon>Bacteria division TA06</taxon>
    </lineage>
</organism>
<proteinExistence type="predicted"/>
<feature type="transmembrane region" description="Helical" evidence="1">
    <location>
        <begin position="12"/>
        <end position="37"/>
    </location>
</feature>
<name>A0A0S8J7R2_UNCT6</name>
<dbReference type="Proteomes" id="UP000051035">
    <property type="component" value="Unassembled WGS sequence"/>
</dbReference>
<evidence type="ECO:0000313" key="3">
    <source>
        <dbReference type="Proteomes" id="UP000051035"/>
    </source>
</evidence>
<gene>
    <name evidence="2" type="ORF">AMJ71_11195</name>
</gene>
<evidence type="ECO:0000313" key="2">
    <source>
        <dbReference type="EMBL" id="KPL05751.1"/>
    </source>
</evidence>
<comment type="caution">
    <text evidence="2">The sequence shown here is derived from an EMBL/GenBank/DDBJ whole genome shotgun (WGS) entry which is preliminary data.</text>
</comment>
<feature type="transmembrane region" description="Helical" evidence="1">
    <location>
        <begin position="85"/>
        <end position="106"/>
    </location>
</feature>
<feature type="transmembrane region" description="Helical" evidence="1">
    <location>
        <begin position="58"/>
        <end position="79"/>
    </location>
</feature>
<dbReference type="AlphaFoldDB" id="A0A0S8J7R2"/>
<dbReference type="EMBL" id="LJVA01000195">
    <property type="protein sequence ID" value="KPL05751.1"/>
    <property type="molecule type" value="Genomic_DNA"/>
</dbReference>
<keyword evidence="1" id="KW-0472">Membrane</keyword>
<keyword evidence="1" id="KW-1133">Transmembrane helix</keyword>
<evidence type="ECO:0000256" key="1">
    <source>
        <dbReference type="SAM" id="Phobius"/>
    </source>
</evidence>
<protein>
    <submittedName>
        <fullName evidence="2">Uncharacterized protein</fullName>
    </submittedName>
</protein>
<reference evidence="2 3" key="1">
    <citation type="journal article" date="2015" name="Microbiome">
        <title>Genomic resolution of linkages in carbon, nitrogen, and sulfur cycling among widespread estuary sediment bacteria.</title>
        <authorList>
            <person name="Baker B.J."/>
            <person name="Lazar C.S."/>
            <person name="Teske A.P."/>
            <person name="Dick G.J."/>
        </authorList>
    </citation>
    <scope>NUCLEOTIDE SEQUENCE [LARGE SCALE GENOMIC DNA]</scope>
    <source>
        <strain evidence="2">SM1_40</strain>
    </source>
</reference>